<protein>
    <recommendedName>
        <fullName evidence="4">Malate dehydrogenase</fullName>
    </recommendedName>
</protein>
<organism evidence="2 3">
    <name type="scientific">Saitozyma podzolica</name>
    <dbReference type="NCBI Taxonomy" id="1890683"/>
    <lineage>
        <taxon>Eukaryota</taxon>
        <taxon>Fungi</taxon>
        <taxon>Dikarya</taxon>
        <taxon>Basidiomycota</taxon>
        <taxon>Agaricomycotina</taxon>
        <taxon>Tremellomycetes</taxon>
        <taxon>Tremellales</taxon>
        <taxon>Trimorphomycetaceae</taxon>
        <taxon>Saitozyma</taxon>
    </lineage>
</organism>
<gene>
    <name evidence="2" type="ORF">EHS25_004758</name>
</gene>
<name>A0A427Y2N8_9TREE</name>
<evidence type="ECO:0000256" key="1">
    <source>
        <dbReference type="SAM" id="MobiDB-lite"/>
    </source>
</evidence>
<feature type="compositionally biased region" description="Polar residues" evidence="1">
    <location>
        <begin position="195"/>
        <end position="207"/>
    </location>
</feature>
<dbReference type="AlphaFoldDB" id="A0A427Y2N8"/>
<sequence>MLAALVALLPLALALPGPSGLSISQLKSTGCSASQIAAPLPSNQSTLSVPAGQKTIYATVGRGVQNYTCTSGTWTNVGALANLYDASYLYDLFDSQGLADELPTLAFKYLDYPDTSGLPVKLHHFFVNTPNATSGISAEFASASNHALFSKTGSLNAPTNATINVPWLELTAIAGQGTLAKTAFRLQTVGGQPPASVSSQVGAQADSSARPKALN</sequence>
<dbReference type="InterPro" id="IPR021851">
    <property type="entry name" value="DUF3455"/>
</dbReference>
<dbReference type="EMBL" id="RSCD01000020">
    <property type="protein sequence ID" value="RSH85362.1"/>
    <property type="molecule type" value="Genomic_DNA"/>
</dbReference>
<accession>A0A427Y2N8</accession>
<reference evidence="2 3" key="1">
    <citation type="submission" date="2018-11" db="EMBL/GenBank/DDBJ databases">
        <title>Genome sequence of Saitozyma podzolica DSM 27192.</title>
        <authorList>
            <person name="Aliyu H."/>
            <person name="Gorte O."/>
            <person name="Ochsenreither K."/>
        </authorList>
    </citation>
    <scope>NUCLEOTIDE SEQUENCE [LARGE SCALE GENOMIC DNA]</scope>
    <source>
        <strain evidence="2 3">DSM 27192</strain>
    </source>
</reference>
<dbReference type="Proteomes" id="UP000279259">
    <property type="component" value="Unassembled WGS sequence"/>
</dbReference>
<keyword evidence="3" id="KW-1185">Reference proteome</keyword>
<dbReference type="OrthoDB" id="1859733at2759"/>
<evidence type="ECO:0000313" key="3">
    <source>
        <dbReference type="Proteomes" id="UP000279259"/>
    </source>
</evidence>
<comment type="caution">
    <text evidence="2">The sequence shown here is derived from an EMBL/GenBank/DDBJ whole genome shotgun (WGS) entry which is preliminary data.</text>
</comment>
<evidence type="ECO:0000313" key="2">
    <source>
        <dbReference type="EMBL" id="RSH85362.1"/>
    </source>
</evidence>
<proteinExistence type="predicted"/>
<dbReference type="PANTHER" id="PTHR35567">
    <property type="entry name" value="MALATE DEHYDROGENASE (AFU_ORTHOLOGUE AFUA_2G13800)"/>
    <property type="match status" value="1"/>
</dbReference>
<evidence type="ECO:0008006" key="4">
    <source>
        <dbReference type="Google" id="ProtNLM"/>
    </source>
</evidence>
<dbReference type="Pfam" id="PF11937">
    <property type="entry name" value="DUF3455"/>
    <property type="match status" value="1"/>
</dbReference>
<feature type="region of interest" description="Disordered" evidence="1">
    <location>
        <begin position="193"/>
        <end position="215"/>
    </location>
</feature>
<dbReference type="PANTHER" id="PTHR35567:SF1">
    <property type="entry name" value="CONSERVED FUNGAL PROTEIN (AFU_ORTHOLOGUE AFUA_1G14230)"/>
    <property type="match status" value="1"/>
</dbReference>